<feature type="signal peptide" evidence="1">
    <location>
        <begin position="1"/>
        <end position="21"/>
    </location>
</feature>
<feature type="chain" id="PRO_5041281466" evidence="1">
    <location>
        <begin position="22"/>
        <end position="324"/>
    </location>
</feature>
<keyword evidence="2" id="KW-0540">Nuclease</keyword>
<comment type="caution">
    <text evidence="2">The sequence shown here is derived from an EMBL/GenBank/DDBJ whole genome shotgun (WGS) entry which is preliminary data.</text>
</comment>
<dbReference type="InterPro" id="IPR018707">
    <property type="entry name" value="LpxR"/>
</dbReference>
<evidence type="ECO:0000313" key="3">
    <source>
        <dbReference type="Proteomes" id="UP001157439"/>
    </source>
</evidence>
<protein>
    <submittedName>
        <fullName evidence="2">Exonuclease</fullName>
    </submittedName>
</protein>
<keyword evidence="2" id="KW-0378">Hydrolase</keyword>
<evidence type="ECO:0000313" key="2">
    <source>
        <dbReference type="EMBL" id="GLS83669.1"/>
    </source>
</evidence>
<reference evidence="2 3" key="1">
    <citation type="journal article" date="2014" name="Int. J. Syst. Evol. Microbiol.">
        <title>Complete genome sequence of Corynebacterium casei LMG S-19264T (=DSM 44701T), isolated from a smear-ripened cheese.</title>
        <authorList>
            <consortium name="US DOE Joint Genome Institute (JGI-PGF)"/>
            <person name="Walter F."/>
            <person name="Albersmeier A."/>
            <person name="Kalinowski J."/>
            <person name="Ruckert C."/>
        </authorList>
    </citation>
    <scope>NUCLEOTIDE SEQUENCE [LARGE SCALE GENOMIC DNA]</scope>
    <source>
        <strain evidence="2 3">NBRC 112785</strain>
    </source>
</reference>
<keyword evidence="3" id="KW-1185">Reference proteome</keyword>
<dbReference type="AlphaFoldDB" id="A0AA37TLV6"/>
<dbReference type="GO" id="GO:0004527">
    <property type="term" value="F:exonuclease activity"/>
    <property type="evidence" value="ECO:0007669"/>
    <property type="project" value="UniProtKB-KW"/>
</dbReference>
<dbReference type="Pfam" id="PF09982">
    <property type="entry name" value="LpxR"/>
    <property type="match status" value="1"/>
</dbReference>
<dbReference type="Gene3D" id="2.40.128.140">
    <property type="entry name" value="Outer membrane protein"/>
    <property type="match status" value="1"/>
</dbReference>
<gene>
    <name evidence="2" type="ORF">GCM10007894_16460</name>
</gene>
<keyword evidence="2" id="KW-0269">Exonuclease</keyword>
<sequence>MQLAPVSVALTSLLLIGPSLAQDSRFAVQLDNDIILGSDGDYTGGLMLNWYGNSVAASEQLHWLHRWRTPLLFGEGGRYQAGISLQQRLWTPKEIALDTPQPTDRPYAGVLQLESSLAYYNTHLAQKSWLSVGVIGPSSQAAGFQKQIHRWTGSTPPQGWQYQVQDQFIAQYAHEVDWLVNRYQLGEQQLELSTSAYGNLGNLRSEALFSMNLRYGRGLEQSFGGASNHFNHNGSLKPLSKRFSYQPYMRIAAGYRFHDLTITGKVPYDNLTTVEPLRIEGQLGVLLAFNGWGLDFSLTQYHKDYQQNSSNWQRYAQLGFYVGL</sequence>
<dbReference type="Proteomes" id="UP001157439">
    <property type="component" value="Unassembled WGS sequence"/>
</dbReference>
<dbReference type="EMBL" id="BSPO01000003">
    <property type="protein sequence ID" value="GLS83669.1"/>
    <property type="molecule type" value="Genomic_DNA"/>
</dbReference>
<dbReference type="InterPro" id="IPR037107">
    <property type="entry name" value="Put_OMP_sf"/>
</dbReference>
<proteinExistence type="predicted"/>
<evidence type="ECO:0000256" key="1">
    <source>
        <dbReference type="SAM" id="SignalP"/>
    </source>
</evidence>
<keyword evidence="1" id="KW-0732">Signal</keyword>
<organism evidence="2 3">
    <name type="scientific">Paraferrimonas haliotis</name>
    <dbReference type="NCBI Taxonomy" id="2013866"/>
    <lineage>
        <taxon>Bacteria</taxon>
        <taxon>Pseudomonadati</taxon>
        <taxon>Pseudomonadota</taxon>
        <taxon>Gammaproteobacteria</taxon>
        <taxon>Alteromonadales</taxon>
        <taxon>Ferrimonadaceae</taxon>
        <taxon>Paraferrimonas</taxon>
    </lineage>
</organism>
<accession>A0AA37TLV6</accession>
<name>A0AA37TLV6_9GAMM</name>